<evidence type="ECO:0000256" key="3">
    <source>
        <dbReference type="SAM" id="MobiDB-lite"/>
    </source>
</evidence>
<feature type="region of interest" description="Disordered" evidence="3">
    <location>
        <begin position="209"/>
        <end position="231"/>
    </location>
</feature>
<dbReference type="InterPro" id="IPR027806">
    <property type="entry name" value="HARBI1_dom"/>
</dbReference>
<reference evidence="5" key="1">
    <citation type="journal article" date="2022" name="bioRxiv">
        <title>Sequencing and chromosome-scale assembly of the giantPleurodeles waltlgenome.</title>
        <authorList>
            <person name="Brown T."/>
            <person name="Elewa A."/>
            <person name="Iarovenko S."/>
            <person name="Subramanian E."/>
            <person name="Araus A.J."/>
            <person name="Petzold A."/>
            <person name="Susuki M."/>
            <person name="Suzuki K.-i.T."/>
            <person name="Hayashi T."/>
            <person name="Toyoda A."/>
            <person name="Oliveira C."/>
            <person name="Osipova E."/>
            <person name="Leigh N.D."/>
            <person name="Simon A."/>
            <person name="Yun M.H."/>
        </authorList>
    </citation>
    <scope>NUCLEOTIDE SEQUENCE</scope>
    <source>
        <strain evidence="5">20211129_DDA</strain>
        <tissue evidence="5">Liver</tissue>
    </source>
</reference>
<evidence type="ECO:0000256" key="2">
    <source>
        <dbReference type="ARBA" id="ARBA00022723"/>
    </source>
</evidence>
<dbReference type="Proteomes" id="UP001066276">
    <property type="component" value="Chromosome 7"/>
</dbReference>
<protein>
    <recommendedName>
        <fullName evidence="4">DDE Tnp4 domain-containing protein</fullName>
    </recommendedName>
</protein>
<dbReference type="AlphaFoldDB" id="A0AAV7PNM8"/>
<gene>
    <name evidence="5" type="ORF">NDU88_005765</name>
</gene>
<dbReference type="Pfam" id="PF13359">
    <property type="entry name" value="DDE_Tnp_4"/>
    <property type="match status" value="1"/>
</dbReference>
<proteinExistence type="predicted"/>
<keyword evidence="2" id="KW-0479">Metal-binding</keyword>
<dbReference type="EMBL" id="JANPWB010000011">
    <property type="protein sequence ID" value="KAJ1127363.1"/>
    <property type="molecule type" value="Genomic_DNA"/>
</dbReference>
<sequence length="231" mass="24709">MSLPSLRGTLAALMGGALHDPAVAGTTVAGDLVAEVLGWDLESQALGEGRWGGVGKRSMLARKSFLDTLVREDGGGLGVEAEVVVVGGVRLLNLGEDAWAGGCCEVDGCWVGVCLSLCTLRGRLTDTLVEDTGDVCMVVGWRVIERTIGLLKARFRCLRLIGGSLYYTPKKVCQIIVTCCMLHNLALRRQVPFLQEDGPDGGLVAAVEPVDSEEEEGKEEDIDNRNNIIRQ</sequence>
<dbReference type="GO" id="GO:0046872">
    <property type="term" value="F:metal ion binding"/>
    <property type="evidence" value="ECO:0007669"/>
    <property type="project" value="UniProtKB-KW"/>
</dbReference>
<name>A0AAV7PNM8_PLEWA</name>
<organism evidence="5 6">
    <name type="scientific">Pleurodeles waltl</name>
    <name type="common">Iberian ribbed newt</name>
    <dbReference type="NCBI Taxonomy" id="8319"/>
    <lineage>
        <taxon>Eukaryota</taxon>
        <taxon>Metazoa</taxon>
        <taxon>Chordata</taxon>
        <taxon>Craniata</taxon>
        <taxon>Vertebrata</taxon>
        <taxon>Euteleostomi</taxon>
        <taxon>Amphibia</taxon>
        <taxon>Batrachia</taxon>
        <taxon>Caudata</taxon>
        <taxon>Salamandroidea</taxon>
        <taxon>Salamandridae</taxon>
        <taxon>Pleurodelinae</taxon>
        <taxon>Pleurodeles</taxon>
    </lineage>
</organism>
<accession>A0AAV7PNM8</accession>
<comment type="cofactor">
    <cofactor evidence="1">
        <name>a divalent metal cation</name>
        <dbReference type="ChEBI" id="CHEBI:60240"/>
    </cofactor>
</comment>
<evidence type="ECO:0000256" key="1">
    <source>
        <dbReference type="ARBA" id="ARBA00001968"/>
    </source>
</evidence>
<feature type="compositionally biased region" description="Acidic residues" evidence="3">
    <location>
        <begin position="210"/>
        <end position="222"/>
    </location>
</feature>
<comment type="caution">
    <text evidence="5">The sequence shown here is derived from an EMBL/GenBank/DDBJ whole genome shotgun (WGS) entry which is preliminary data.</text>
</comment>
<feature type="domain" description="DDE Tnp4" evidence="4">
    <location>
        <begin position="143"/>
        <end position="184"/>
    </location>
</feature>
<keyword evidence="6" id="KW-1185">Reference proteome</keyword>
<evidence type="ECO:0000313" key="6">
    <source>
        <dbReference type="Proteomes" id="UP001066276"/>
    </source>
</evidence>
<evidence type="ECO:0000313" key="5">
    <source>
        <dbReference type="EMBL" id="KAJ1127363.1"/>
    </source>
</evidence>
<evidence type="ECO:0000259" key="4">
    <source>
        <dbReference type="Pfam" id="PF13359"/>
    </source>
</evidence>